<dbReference type="GO" id="GO:0000981">
    <property type="term" value="F:DNA-binding transcription factor activity, RNA polymerase II-specific"/>
    <property type="evidence" value="ECO:0007669"/>
    <property type="project" value="TreeGrafter"/>
</dbReference>
<dbReference type="GO" id="GO:0005634">
    <property type="term" value="C:nucleus"/>
    <property type="evidence" value="ECO:0007669"/>
    <property type="project" value="UniProtKB-SubCell"/>
</dbReference>
<dbReference type="InterPro" id="IPR050752">
    <property type="entry name" value="C2H2-ZF_domain"/>
</dbReference>
<comment type="subcellular location">
    <subcellularLocation>
        <location evidence="1">Nucleus</location>
    </subcellularLocation>
</comment>
<keyword evidence="7" id="KW-0238">DNA-binding</keyword>
<evidence type="ECO:0000313" key="12">
    <source>
        <dbReference type="Proteomes" id="UP000749559"/>
    </source>
</evidence>
<comment type="caution">
    <text evidence="11">The sequence shown here is derived from an EMBL/GenBank/DDBJ whole genome shotgun (WGS) entry which is preliminary data.</text>
</comment>
<dbReference type="GO" id="GO:0008270">
    <property type="term" value="F:zinc ion binding"/>
    <property type="evidence" value="ECO:0007669"/>
    <property type="project" value="UniProtKB-KW"/>
</dbReference>
<keyword evidence="8" id="KW-0804">Transcription</keyword>
<evidence type="ECO:0000256" key="8">
    <source>
        <dbReference type="ARBA" id="ARBA00023163"/>
    </source>
</evidence>
<keyword evidence="5" id="KW-0862">Zinc</keyword>
<dbReference type="PANTHER" id="PTHR24384">
    <property type="entry name" value="FINGER PUTATIVE TRANSCRIPTION FACTOR FAMILY-RELATED"/>
    <property type="match status" value="1"/>
</dbReference>
<keyword evidence="6" id="KW-0805">Transcription regulation</keyword>
<name>A0A8J1TIW2_OWEFU</name>
<protein>
    <submittedName>
        <fullName evidence="11">Uncharacterized protein</fullName>
    </submittedName>
</protein>
<dbReference type="AlphaFoldDB" id="A0A8J1TIW2"/>
<evidence type="ECO:0000256" key="10">
    <source>
        <dbReference type="SAM" id="MobiDB-lite"/>
    </source>
</evidence>
<feature type="region of interest" description="Disordered" evidence="10">
    <location>
        <begin position="251"/>
        <end position="275"/>
    </location>
</feature>
<evidence type="ECO:0000256" key="6">
    <source>
        <dbReference type="ARBA" id="ARBA00023015"/>
    </source>
</evidence>
<feature type="non-terminal residue" evidence="11">
    <location>
        <position position="1"/>
    </location>
</feature>
<organism evidence="11 12">
    <name type="scientific">Owenia fusiformis</name>
    <name type="common">Polychaete worm</name>
    <dbReference type="NCBI Taxonomy" id="6347"/>
    <lineage>
        <taxon>Eukaryota</taxon>
        <taxon>Metazoa</taxon>
        <taxon>Spiralia</taxon>
        <taxon>Lophotrochozoa</taxon>
        <taxon>Annelida</taxon>
        <taxon>Polychaeta</taxon>
        <taxon>Sedentaria</taxon>
        <taxon>Canalipalpata</taxon>
        <taxon>Sabellida</taxon>
        <taxon>Oweniida</taxon>
        <taxon>Oweniidae</taxon>
        <taxon>Owenia</taxon>
    </lineage>
</organism>
<dbReference type="GO" id="GO:0045893">
    <property type="term" value="P:positive regulation of DNA-templated transcription"/>
    <property type="evidence" value="ECO:0007669"/>
    <property type="project" value="UniProtKB-ARBA"/>
</dbReference>
<dbReference type="GO" id="GO:0005694">
    <property type="term" value="C:chromosome"/>
    <property type="evidence" value="ECO:0007669"/>
    <property type="project" value="UniProtKB-ARBA"/>
</dbReference>
<dbReference type="FunFam" id="3.30.160.60:FF:001289">
    <property type="entry name" value="Zinc finger protein 574"/>
    <property type="match status" value="1"/>
</dbReference>
<keyword evidence="4" id="KW-0863">Zinc-finger</keyword>
<dbReference type="SMART" id="SM00355">
    <property type="entry name" value="ZnF_C2H2"/>
    <property type="match status" value="11"/>
</dbReference>
<dbReference type="FunFam" id="3.30.160.60:FF:001732">
    <property type="entry name" value="Zgc:162936"/>
    <property type="match status" value="1"/>
</dbReference>
<feature type="non-terminal residue" evidence="11">
    <location>
        <position position="889"/>
    </location>
</feature>
<dbReference type="FunFam" id="3.30.160.60:FF:000512">
    <property type="entry name" value="zinc finger protein 197 isoform X1"/>
    <property type="match status" value="1"/>
</dbReference>
<keyword evidence="9" id="KW-0539">Nucleus</keyword>
<feature type="region of interest" description="Disordered" evidence="10">
    <location>
        <begin position="136"/>
        <end position="158"/>
    </location>
</feature>
<evidence type="ECO:0000313" key="11">
    <source>
        <dbReference type="EMBL" id="CAH1777943.1"/>
    </source>
</evidence>
<dbReference type="PROSITE" id="PS00028">
    <property type="entry name" value="ZINC_FINGER_C2H2_1"/>
    <property type="match status" value="10"/>
</dbReference>
<reference evidence="11" key="1">
    <citation type="submission" date="2022-03" db="EMBL/GenBank/DDBJ databases">
        <authorList>
            <person name="Martin C."/>
        </authorList>
    </citation>
    <scope>NUCLEOTIDE SEQUENCE</scope>
</reference>
<feature type="compositionally biased region" description="Low complexity" evidence="10">
    <location>
        <begin position="815"/>
        <end position="826"/>
    </location>
</feature>
<evidence type="ECO:0000256" key="4">
    <source>
        <dbReference type="ARBA" id="ARBA00022771"/>
    </source>
</evidence>
<dbReference type="Proteomes" id="UP000749559">
    <property type="component" value="Unassembled WGS sequence"/>
</dbReference>
<dbReference type="PANTHER" id="PTHR24384:SF189">
    <property type="entry name" value="C2H2-TYPE DOMAIN-CONTAINING PROTEIN-RELATED"/>
    <property type="match status" value="1"/>
</dbReference>
<proteinExistence type="predicted"/>
<dbReference type="GO" id="GO:0000978">
    <property type="term" value="F:RNA polymerase II cis-regulatory region sequence-specific DNA binding"/>
    <property type="evidence" value="ECO:0007669"/>
    <property type="project" value="TreeGrafter"/>
</dbReference>
<keyword evidence="12" id="KW-1185">Reference proteome</keyword>
<dbReference type="InterPro" id="IPR013087">
    <property type="entry name" value="Znf_C2H2_type"/>
</dbReference>
<dbReference type="EMBL" id="CAIIXF020000002">
    <property type="protein sequence ID" value="CAH1777943.1"/>
    <property type="molecule type" value="Genomic_DNA"/>
</dbReference>
<dbReference type="FunFam" id="3.30.160.60:FF:000446">
    <property type="entry name" value="Zinc finger protein"/>
    <property type="match status" value="2"/>
</dbReference>
<gene>
    <name evidence="11" type="ORF">OFUS_LOCUS4925</name>
</gene>
<evidence type="ECO:0000256" key="9">
    <source>
        <dbReference type="ARBA" id="ARBA00023242"/>
    </source>
</evidence>
<dbReference type="FunFam" id="3.30.160.60:FF:000145">
    <property type="entry name" value="Zinc finger protein 574"/>
    <property type="match status" value="1"/>
</dbReference>
<dbReference type="OrthoDB" id="6226898at2759"/>
<dbReference type="SUPFAM" id="SSF57667">
    <property type="entry name" value="beta-beta-alpha zinc fingers"/>
    <property type="match status" value="5"/>
</dbReference>
<evidence type="ECO:0000256" key="7">
    <source>
        <dbReference type="ARBA" id="ARBA00023125"/>
    </source>
</evidence>
<dbReference type="Gene3D" id="3.30.160.60">
    <property type="entry name" value="Classic Zinc Finger"/>
    <property type="match status" value="9"/>
</dbReference>
<dbReference type="Pfam" id="PF12874">
    <property type="entry name" value="zf-met"/>
    <property type="match status" value="1"/>
</dbReference>
<evidence type="ECO:0000256" key="3">
    <source>
        <dbReference type="ARBA" id="ARBA00022737"/>
    </source>
</evidence>
<evidence type="ECO:0000256" key="1">
    <source>
        <dbReference type="ARBA" id="ARBA00004123"/>
    </source>
</evidence>
<evidence type="ECO:0000256" key="5">
    <source>
        <dbReference type="ARBA" id="ARBA00022833"/>
    </source>
</evidence>
<keyword evidence="3" id="KW-0677">Repeat</keyword>
<keyword evidence="2" id="KW-0479">Metal-binding</keyword>
<dbReference type="Pfam" id="PF00096">
    <property type="entry name" value="zf-C2H2"/>
    <property type="match status" value="7"/>
</dbReference>
<feature type="compositionally biased region" description="Basic and acidic residues" evidence="10">
    <location>
        <begin position="252"/>
        <end position="263"/>
    </location>
</feature>
<feature type="region of interest" description="Disordered" evidence="10">
    <location>
        <begin position="810"/>
        <end position="838"/>
    </location>
</feature>
<feature type="compositionally biased region" description="Polar residues" evidence="10">
    <location>
        <begin position="181"/>
        <end position="192"/>
    </location>
</feature>
<dbReference type="PROSITE" id="PS50157">
    <property type="entry name" value="ZINC_FINGER_C2H2_2"/>
    <property type="match status" value="11"/>
</dbReference>
<feature type="compositionally biased region" description="Polar residues" evidence="10">
    <location>
        <begin position="199"/>
        <end position="227"/>
    </location>
</feature>
<accession>A0A8J1TIW2</accession>
<feature type="region of interest" description="Disordered" evidence="10">
    <location>
        <begin position="173"/>
        <end position="233"/>
    </location>
</feature>
<sequence length="889" mass="99925">EQVDITTVATRDQIFRSCFGFSTQMMDIIPAAMQGPISVLSKGIQDSVVKLCRQSSLFDDLTQGQLQIDGIICMSVQTRHDIVVKIHHTLSGRDNKKSEHQLSPSSLNGYKAVSEKTREAGQKQLNQGLYSEITSAQSLDSNRDHSVPSSSTVDEDLTCIKHEPTVVIDLEKDSPVKPKTDSNIAQQDSIQGSGHIRQDITSKLQCKTNSFNNSSGVNQNMPSNNLHNPPDFSKPNFLINNLNNFAAPVHNAKADEPSDKPHTSTESGTRQEPVVIKLDDDDEDDDTACEVDSATSAFPSFSGPLRGTGSFPTYPGRIPFCDDEYAAYLESEAAAAKASKTTNQPFKPGETMANETTYECGICACYFKNNDALVDHMKTHSLINSLKSTEKVLDTEPNGEGGGDSIIEEHWKDNSDNKLGIKIVSCESVAEVDRCDTPLGYIDNSDIETSNDSIRIESQAKDECSNDTVTITTKKDFRCEICYKVLCSKQSLGHHLRTHTGEKPFSCEICSKRFRIKQVLKQHMMLIHKTSGPIAGNELNSKCEICSKTFKYSNHLLLHMRVHTTKSMGVKSSSKAPVVPNTKMKYQCEICEKKFKYKNVLPLHMRTHHANLINKSNERNYEGEKYSEKFRQTDGHTFSQENVKMSNFREEPESNENRAGKKKHFKTFAGQNTTCTICKKKLRNKQSLKVHLLTHTGEKPYECSICMRRFTQKQALVYHLRTHTGEKPHECSICMRRFTQKQILINHLRIHTGEKPYKCSICSRRFTQKAALNYHFNTRHTHEKLYKCTICHKEFSQKAALNKHSITQHKGDGAGNSCNNKSGGSSPEQQLRKSVKVKQGVASDKETVRFEGKRESGVVFYCELCLKEFQSSDMLLNHMSMQHGQLNVL</sequence>
<dbReference type="InterPro" id="IPR036236">
    <property type="entry name" value="Znf_C2H2_sf"/>
</dbReference>
<dbReference type="Pfam" id="PF13912">
    <property type="entry name" value="zf-C2H2_6"/>
    <property type="match status" value="1"/>
</dbReference>
<evidence type="ECO:0000256" key="2">
    <source>
        <dbReference type="ARBA" id="ARBA00022723"/>
    </source>
</evidence>